<keyword evidence="19" id="KW-0464">Manganese</keyword>
<dbReference type="InterPro" id="IPR000719">
    <property type="entry name" value="Prot_kinase_dom"/>
</dbReference>
<gene>
    <name evidence="32" type="ORF">AAFF_G00045560</name>
</gene>
<dbReference type="GO" id="GO:0043235">
    <property type="term" value="C:receptor complex"/>
    <property type="evidence" value="ECO:0007669"/>
    <property type="project" value="TreeGrafter"/>
</dbReference>
<dbReference type="SUPFAM" id="SSF57302">
    <property type="entry name" value="Snake toxin-like"/>
    <property type="match status" value="1"/>
</dbReference>
<evidence type="ECO:0000256" key="29">
    <source>
        <dbReference type="SAM" id="SignalP"/>
    </source>
</evidence>
<comment type="similarity">
    <text evidence="4">Belongs to the protein kinase superfamily. TKL Ser/Thr protein kinase family. TGFB receptor subfamily.</text>
</comment>
<evidence type="ECO:0000256" key="10">
    <source>
        <dbReference type="ARBA" id="ARBA00022723"/>
    </source>
</evidence>
<evidence type="ECO:0000256" key="22">
    <source>
        <dbReference type="ARBA" id="ARBA00064912"/>
    </source>
</evidence>
<evidence type="ECO:0000256" key="28">
    <source>
        <dbReference type="RuleBase" id="RU000304"/>
    </source>
</evidence>
<feature type="domain" description="Protein kinase" evidence="30">
    <location>
        <begin position="195"/>
        <end position="487"/>
    </location>
</feature>
<dbReference type="FunFam" id="2.10.60.10:FF:000007">
    <property type="entry name" value="Receptor protein serine/threonine kinase"/>
    <property type="match status" value="1"/>
</dbReference>
<evidence type="ECO:0000256" key="16">
    <source>
        <dbReference type="ARBA" id="ARBA00022989"/>
    </source>
</evidence>
<keyword evidence="15" id="KW-0460">Magnesium</keyword>
<dbReference type="Proteomes" id="UP001221898">
    <property type="component" value="Unassembled WGS sequence"/>
</dbReference>
<comment type="cofactor">
    <cofactor evidence="1">
        <name>Mn(2+)</name>
        <dbReference type="ChEBI" id="CHEBI:29035"/>
    </cofactor>
</comment>
<keyword evidence="14 27" id="KW-0067">ATP-binding</keyword>
<name>A0AAD7S225_9TELE</name>
<comment type="subcellular location">
    <subcellularLocation>
        <location evidence="3">Membrane</location>
        <topology evidence="3">Single-pass type I membrane protein</topology>
    </subcellularLocation>
</comment>
<dbReference type="FunFam" id="1.10.510.10:FF:000045">
    <property type="entry name" value="Receptor protein serine/threonine kinase"/>
    <property type="match status" value="1"/>
</dbReference>
<comment type="catalytic activity">
    <reaction evidence="20">
        <text>L-seryl-[receptor-protein] + ATP = O-phospho-L-seryl-[receptor-protein] + ADP + H(+)</text>
        <dbReference type="Rhea" id="RHEA:18673"/>
        <dbReference type="Rhea" id="RHEA-COMP:11022"/>
        <dbReference type="Rhea" id="RHEA-COMP:11023"/>
        <dbReference type="ChEBI" id="CHEBI:15378"/>
        <dbReference type="ChEBI" id="CHEBI:29999"/>
        <dbReference type="ChEBI" id="CHEBI:30616"/>
        <dbReference type="ChEBI" id="CHEBI:83421"/>
        <dbReference type="ChEBI" id="CHEBI:456216"/>
        <dbReference type="EC" id="2.7.11.30"/>
    </reaction>
</comment>
<dbReference type="InterPro" id="IPR008271">
    <property type="entry name" value="Ser/Thr_kinase_AS"/>
</dbReference>
<dbReference type="Pfam" id="PF08515">
    <property type="entry name" value="TGF_beta_GS"/>
    <property type="match status" value="1"/>
</dbReference>
<dbReference type="GO" id="GO:0005886">
    <property type="term" value="C:plasma membrane"/>
    <property type="evidence" value="ECO:0007669"/>
    <property type="project" value="TreeGrafter"/>
</dbReference>
<protein>
    <recommendedName>
        <fullName evidence="23">Activin receptor type-1C</fullName>
        <ecNumber evidence="5">2.7.11.30</ecNumber>
    </recommendedName>
    <alternativeName>
        <fullName evidence="25">Activin receptor type IC</fullName>
    </alternativeName>
    <alternativeName>
        <fullName evidence="24">Activin receptor-like kinase 7</fullName>
    </alternativeName>
</protein>
<dbReference type="SMART" id="SM00220">
    <property type="entry name" value="S_TKc"/>
    <property type="match status" value="1"/>
</dbReference>
<dbReference type="InterPro" id="IPR045860">
    <property type="entry name" value="Snake_toxin-like_sf"/>
</dbReference>
<dbReference type="EMBL" id="JAINUG010000125">
    <property type="protein sequence ID" value="KAJ8394546.1"/>
    <property type="molecule type" value="Genomic_DNA"/>
</dbReference>
<proteinExistence type="inferred from homology"/>
<evidence type="ECO:0000256" key="5">
    <source>
        <dbReference type="ARBA" id="ARBA00012401"/>
    </source>
</evidence>
<dbReference type="GO" id="GO:0046872">
    <property type="term" value="F:metal ion binding"/>
    <property type="evidence" value="ECO:0007669"/>
    <property type="project" value="UniProtKB-KW"/>
</dbReference>
<keyword evidence="16" id="KW-1133">Transmembrane helix</keyword>
<keyword evidence="11 29" id="KW-0732">Signal</keyword>
<dbReference type="FunFam" id="3.30.200.20:FF:000023">
    <property type="entry name" value="Receptor protein serine/threonine kinase"/>
    <property type="match status" value="1"/>
</dbReference>
<evidence type="ECO:0000256" key="17">
    <source>
        <dbReference type="ARBA" id="ARBA00023136"/>
    </source>
</evidence>
<evidence type="ECO:0000256" key="2">
    <source>
        <dbReference type="ARBA" id="ARBA00001946"/>
    </source>
</evidence>
<dbReference type="Gene3D" id="2.10.60.10">
    <property type="entry name" value="CD59"/>
    <property type="match status" value="1"/>
</dbReference>
<feature type="binding site" evidence="27">
    <location>
        <position position="222"/>
    </location>
    <ligand>
        <name>ATP</name>
        <dbReference type="ChEBI" id="CHEBI:30616"/>
    </ligand>
</feature>
<dbReference type="CDD" id="cd14143">
    <property type="entry name" value="STKc_TGFbR1_ACVR1b_ACVR1c"/>
    <property type="match status" value="1"/>
</dbReference>
<dbReference type="SMART" id="SM00467">
    <property type="entry name" value="GS"/>
    <property type="match status" value="1"/>
</dbReference>
<dbReference type="GO" id="GO:0006915">
    <property type="term" value="P:apoptotic process"/>
    <property type="evidence" value="ECO:0007669"/>
    <property type="project" value="UniProtKB-KW"/>
</dbReference>
<keyword evidence="12 27" id="KW-0547">Nucleotide-binding</keyword>
<keyword evidence="10" id="KW-0479">Metal-binding</keyword>
<feature type="signal peptide" evidence="29">
    <location>
        <begin position="1"/>
        <end position="24"/>
    </location>
</feature>
<sequence length="493" mass="55194">MTRPRYPSFGTALIFLSVAQLSTGLKCVCHLCTNNTCETGPDGACWNSVMLIDGKEEVGKSCVSPSEMKGQVFCYSSRNVSKRNCCFTDFCNNETLHLQPERPPEGVGWGRLELAAVILVPSCLLCVGILLGVCTAQGQVCVYSKARKHDVEEPLDDQALMSPDKCLKELIFDMSTSGSGSGLPLLVQRTIARTIVLHEIIGKGQFGEVWRGRWRGEDVAVKIFSSRDERSWFREAEIYQTIMLRHDNILGFIAADNKDNGSWTQLWLVSEYHNYGSLFDYLNRYTVSVEGMVVLALSVASGLAHLHMEIIGTQGKPAIAHRDLKSKNILVKKNGTAVIADLGLAVKHDSITNTIDIPANHRVGTKRYMAPEILDDTINMNSFESFKRADIYSLGLVFWELARRCSVRGIYEDYQLPYYDMVPSDPSVDDMKKTVCDQKLRPNIPNQWQSSEALRVMGKIMRECWYATPAARLTALRIKKTISQVTVIKDIKD</sequence>
<keyword evidence="6 28" id="KW-0723">Serine/threonine-protein kinase</keyword>
<dbReference type="SUPFAM" id="SSF56112">
    <property type="entry name" value="Protein kinase-like (PK-like)"/>
    <property type="match status" value="1"/>
</dbReference>
<dbReference type="Gene3D" id="3.30.200.20">
    <property type="entry name" value="Phosphorylase Kinase, domain 1"/>
    <property type="match status" value="1"/>
</dbReference>
<evidence type="ECO:0000256" key="7">
    <source>
        <dbReference type="ARBA" id="ARBA00022679"/>
    </source>
</evidence>
<evidence type="ECO:0000256" key="9">
    <source>
        <dbReference type="ARBA" id="ARBA00022703"/>
    </source>
</evidence>
<dbReference type="InterPro" id="IPR000472">
    <property type="entry name" value="Activin_recp"/>
</dbReference>
<dbReference type="GO" id="GO:0005524">
    <property type="term" value="F:ATP binding"/>
    <property type="evidence" value="ECO:0007669"/>
    <property type="project" value="UniProtKB-UniRule"/>
</dbReference>
<comment type="cofactor">
    <cofactor evidence="2">
        <name>Mg(2+)</name>
        <dbReference type="ChEBI" id="CHEBI:18420"/>
    </cofactor>
</comment>
<evidence type="ECO:0000256" key="13">
    <source>
        <dbReference type="ARBA" id="ARBA00022777"/>
    </source>
</evidence>
<evidence type="ECO:0000256" key="26">
    <source>
        <dbReference type="ARBA" id="ARBA00093311"/>
    </source>
</evidence>
<evidence type="ECO:0000259" key="31">
    <source>
        <dbReference type="PROSITE" id="PS51256"/>
    </source>
</evidence>
<comment type="function">
    <text evidence="26">Serine/threonine protein kinase which forms a receptor complex on ligand binding. The receptor complex consists of 2 type II and 2 type I transmembrane serine/threonine kinases. Type II receptors phosphorylate and activate type I receptors which autophosphorylate, then bind and activate SMAD transcriptional regulators, SMAD2 and SMAD3. Receptor for activin AB, activin B, activin E and NODAL. Upon NODAL binding, activation results in increased apoptosis and reduced proliferation through suppression of AKT signaling and the activation of Smad2-dependent signaling pathway in pancreatic beta-cells, trophoblasts, epithelial or neuronal cells. Acts as a positive regulator for macrophage activation partially through down-regulation of PPARG expression.</text>
</comment>
<keyword evidence="17" id="KW-0472">Membrane</keyword>
<dbReference type="AlphaFoldDB" id="A0AAD7S225"/>
<evidence type="ECO:0000256" key="8">
    <source>
        <dbReference type="ARBA" id="ARBA00022692"/>
    </source>
</evidence>
<dbReference type="Gene3D" id="1.10.510.10">
    <property type="entry name" value="Transferase(Phosphotransferase) domain 1"/>
    <property type="match status" value="1"/>
</dbReference>
<dbReference type="PANTHER" id="PTHR23255:SF58">
    <property type="entry name" value="ACTIVIN RECEPTOR TYPE-1C"/>
    <property type="match status" value="1"/>
</dbReference>
<evidence type="ECO:0000256" key="23">
    <source>
        <dbReference type="ARBA" id="ARBA00071863"/>
    </source>
</evidence>
<comment type="caution">
    <text evidence="32">The sequence shown here is derived from an EMBL/GenBank/DDBJ whole genome shotgun (WGS) entry which is preliminary data.</text>
</comment>
<evidence type="ECO:0000256" key="27">
    <source>
        <dbReference type="PROSITE-ProRule" id="PRU10141"/>
    </source>
</evidence>
<dbReference type="Pfam" id="PF01064">
    <property type="entry name" value="Activin_recp"/>
    <property type="match status" value="1"/>
</dbReference>
<keyword evidence="8" id="KW-0812">Transmembrane</keyword>
<evidence type="ECO:0000256" key="6">
    <source>
        <dbReference type="ARBA" id="ARBA00022527"/>
    </source>
</evidence>
<evidence type="ECO:0000313" key="32">
    <source>
        <dbReference type="EMBL" id="KAJ8394546.1"/>
    </source>
</evidence>
<evidence type="ECO:0000256" key="18">
    <source>
        <dbReference type="ARBA" id="ARBA00023170"/>
    </source>
</evidence>
<evidence type="ECO:0000256" key="4">
    <source>
        <dbReference type="ARBA" id="ARBA00009605"/>
    </source>
</evidence>
<dbReference type="InterPro" id="IPR017441">
    <property type="entry name" value="Protein_kinase_ATP_BS"/>
</dbReference>
<dbReference type="InterPro" id="IPR003605">
    <property type="entry name" value="GS_dom"/>
</dbReference>
<organism evidence="32 33">
    <name type="scientific">Aldrovandia affinis</name>
    <dbReference type="NCBI Taxonomy" id="143900"/>
    <lineage>
        <taxon>Eukaryota</taxon>
        <taxon>Metazoa</taxon>
        <taxon>Chordata</taxon>
        <taxon>Craniata</taxon>
        <taxon>Vertebrata</taxon>
        <taxon>Euteleostomi</taxon>
        <taxon>Actinopterygii</taxon>
        <taxon>Neopterygii</taxon>
        <taxon>Teleostei</taxon>
        <taxon>Notacanthiformes</taxon>
        <taxon>Halosauridae</taxon>
        <taxon>Aldrovandia</taxon>
    </lineage>
</organism>
<dbReference type="PANTHER" id="PTHR23255">
    <property type="entry name" value="TRANSFORMING GROWTH FACTOR-BETA RECEPTOR TYPE I AND II"/>
    <property type="match status" value="1"/>
</dbReference>
<reference evidence="32" key="1">
    <citation type="journal article" date="2023" name="Science">
        <title>Genome structures resolve the early diversification of teleost fishes.</title>
        <authorList>
            <person name="Parey E."/>
            <person name="Louis A."/>
            <person name="Montfort J."/>
            <person name="Bouchez O."/>
            <person name="Roques C."/>
            <person name="Iampietro C."/>
            <person name="Lluch J."/>
            <person name="Castinel A."/>
            <person name="Donnadieu C."/>
            <person name="Desvignes T."/>
            <person name="Floi Bucao C."/>
            <person name="Jouanno E."/>
            <person name="Wen M."/>
            <person name="Mejri S."/>
            <person name="Dirks R."/>
            <person name="Jansen H."/>
            <person name="Henkel C."/>
            <person name="Chen W.J."/>
            <person name="Zahm M."/>
            <person name="Cabau C."/>
            <person name="Klopp C."/>
            <person name="Thompson A.W."/>
            <person name="Robinson-Rechavi M."/>
            <person name="Braasch I."/>
            <person name="Lecointre G."/>
            <person name="Bobe J."/>
            <person name="Postlethwait J.H."/>
            <person name="Berthelot C."/>
            <person name="Roest Crollius H."/>
            <person name="Guiguen Y."/>
        </authorList>
    </citation>
    <scope>NUCLEOTIDE SEQUENCE</scope>
    <source>
        <strain evidence="32">NC1722</strain>
    </source>
</reference>
<accession>A0AAD7S225</accession>
<evidence type="ECO:0000259" key="30">
    <source>
        <dbReference type="PROSITE" id="PS50011"/>
    </source>
</evidence>
<dbReference type="InterPro" id="IPR000333">
    <property type="entry name" value="TGFB_receptor"/>
</dbReference>
<dbReference type="PROSITE" id="PS00107">
    <property type="entry name" value="PROTEIN_KINASE_ATP"/>
    <property type="match status" value="1"/>
</dbReference>
<evidence type="ECO:0000256" key="21">
    <source>
        <dbReference type="ARBA" id="ARBA00048773"/>
    </source>
</evidence>
<keyword evidence="18" id="KW-0675">Receptor</keyword>
<keyword evidence="7" id="KW-0808">Transferase</keyword>
<feature type="chain" id="PRO_5042154561" description="Activin receptor type-1C" evidence="29">
    <location>
        <begin position="25"/>
        <end position="493"/>
    </location>
</feature>
<dbReference type="PROSITE" id="PS51256">
    <property type="entry name" value="GS"/>
    <property type="match status" value="1"/>
</dbReference>
<evidence type="ECO:0000256" key="3">
    <source>
        <dbReference type="ARBA" id="ARBA00004479"/>
    </source>
</evidence>
<dbReference type="GO" id="GO:0004675">
    <property type="term" value="F:transmembrane receptor protein serine/threonine kinase activity"/>
    <property type="evidence" value="ECO:0007669"/>
    <property type="project" value="UniProtKB-EC"/>
</dbReference>
<dbReference type="Pfam" id="PF00069">
    <property type="entry name" value="Pkinase"/>
    <property type="match status" value="1"/>
</dbReference>
<feature type="domain" description="GS" evidence="31">
    <location>
        <begin position="165"/>
        <end position="194"/>
    </location>
</feature>
<evidence type="ECO:0000256" key="19">
    <source>
        <dbReference type="ARBA" id="ARBA00023211"/>
    </source>
</evidence>
<dbReference type="InterPro" id="IPR011009">
    <property type="entry name" value="Kinase-like_dom_sf"/>
</dbReference>
<evidence type="ECO:0000256" key="15">
    <source>
        <dbReference type="ARBA" id="ARBA00022842"/>
    </source>
</evidence>
<keyword evidence="13" id="KW-0418">Kinase</keyword>
<dbReference type="GO" id="GO:0071363">
    <property type="term" value="P:cellular response to growth factor stimulus"/>
    <property type="evidence" value="ECO:0007669"/>
    <property type="project" value="TreeGrafter"/>
</dbReference>
<evidence type="ECO:0000256" key="1">
    <source>
        <dbReference type="ARBA" id="ARBA00001936"/>
    </source>
</evidence>
<dbReference type="PROSITE" id="PS50011">
    <property type="entry name" value="PROTEIN_KINASE_DOM"/>
    <property type="match status" value="1"/>
</dbReference>
<evidence type="ECO:0000256" key="14">
    <source>
        <dbReference type="ARBA" id="ARBA00022840"/>
    </source>
</evidence>
<evidence type="ECO:0000256" key="24">
    <source>
        <dbReference type="ARBA" id="ARBA00078646"/>
    </source>
</evidence>
<evidence type="ECO:0000256" key="12">
    <source>
        <dbReference type="ARBA" id="ARBA00022741"/>
    </source>
</evidence>
<comment type="catalytic activity">
    <reaction evidence="21">
        <text>L-threonyl-[receptor-protein] + ATP = O-phospho-L-threonyl-[receptor-protein] + ADP + H(+)</text>
        <dbReference type="Rhea" id="RHEA:44880"/>
        <dbReference type="Rhea" id="RHEA-COMP:11024"/>
        <dbReference type="Rhea" id="RHEA-COMP:11025"/>
        <dbReference type="ChEBI" id="CHEBI:15378"/>
        <dbReference type="ChEBI" id="CHEBI:30013"/>
        <dbReference type="ChEBI" id="CHEBI:30616"/>
        <dbReference type="ChEBI" id="CHEBI:61977"/>
        <dbReference type="ChEBI" id="CHEBI:456216"/>
        <dbReference type="EC" id="2.7.11.30"/>
    </reaction>
</comment>
<evidence type="ECO:0000256" key="20">
    <source>
        <dbReference type="ARBA" id="ARBA00047681"/>
    </source>
</evidence>
<dbReference type="EC" id="2.7.11.30" evidence="5"/>
<evidence type="ECO:0000256" key="25">
    <source>
        <dbReference type="ARBA" id="ARBA00083379"/>
    </source>
</evidence>
<dbReference type="PROSITE" id="PS00108">
    <property type="entry name" value="PROTEIN_KINASE_ST"/>
    <property type="match status" value="1"/>
</dbReference>
<evidence type="ECO:0000256" key="11">
    <source>
        <dbReference type="ARBA" id="ARBA00022729"/>
    </source>
</evidence>
<evidence type="ECO:0000313" key="33">
    <source>
        <dbReference type="Proteomes" id="UP001221898"/>
    </source>
</evidence>
<keyword evidence="9" id="KW-0053">Apoptosis</keyword>
<comment type="subunit">
    <text evidence="22">Binds the type 2 receptor protein ACVR2A.</text>
</comment>
<keyword evidence="33" id="KW-1185">Reference proteome</keyword>